<feature type="domain" description="UspA" evidence="2">
    <location>
        <begin position="2"/>
        <end position="128"/>
    </location>
</feature>
<dbReference type="InterPro" id="IPR006016">
    <property type="entry name" value="UspA"/>
</dbReference>
<comment type="similarity">
    <text evidence="1">Belongs to the universal stress protein A family.</text>
</comment>
<gene>
    <name evidence="3" type="ORF">B0I32_113238</name>
</gene>
<sequence length="136" mass="14713">MTILVGYLPTPEGEAAVDAGLREGRLRGERVIIVNSPRRGAPVDERKISDAAGTELLRRAREAGVDAELRQPLHDDDLPGTFEELIRECGGTLIVIGLRHRSLVGKFILGSEAQRILMEASVPVLSVKAPAVRAEL</sequence>
<dbReference type="PRINTS" id="PR01438">
    <property type="entry name" value="UNVRSLSTRESS"/>
</dbReference>
<dbReference type="InterPro" id="IPR014729">
    <property type="entry name" value="Rossmann-like_a/b/a_fold"/>
</dbReference>
<dbReference type="SUPFAM" id="SSF52402">
    <property type="entry name" value="Adenine nucleotide alpha hydrolases-like"/>
    <property type="match status" value="1"/>
</dbReference>
<proteinExistence type="inferred from homology"/>
<accession>A0A2T0MUA7</accession>
<reference evidence="3 4" key="1">
    <citation type="submission" date="2018-03" db="EMBL/GenBank/DDBJ databases">
        <title>Genomic Encyclopedia of Type Strains, Phase III (KMG-III): the genomes of soil and plant-associated and newly described type strains.</title>
        <authorList>
            <person name="Whitman W."/>
        </authorList>
    </citation>
    <scope>NUCLEOTIDE SEQUENCE [LARGE SCALE GENOMIC DNA]</scope>
    <source>
        <strain evidence="3 4">CGMCC 4.7104</strain>
    </source>
</reference>
<keyword evidence="4" id="KW-1185">Reference proteome</keyword>
<evidence type="ECO:0000313" key="3">
    <source>
        <dbReference type="EMBL" id="PRX62284.1"/>
    </source>
</evidence>
<protein>
    <submittedName>
        <fullName evidence="3">Nucleotide-binding universal stress UspA family protein</fullName>
    </submittedName>
</protein>
<dbReference type="OrthoDB" id="5419113at2"/>
<evidence type="ECO:0000256" key="1">
    <source>
        <dbReference type="ARBA" id="ARBA00008791"/>
    </source>
</evidence>
<dbReference type="RefSeq" id="WP_106245271.1">
    <property type="nucleotide sequence ID" value="NZ_CP109074.1"/>
</dbReference>
<evidence type="ECO:0000259" key="2">
    <source>
        <dbReference type="Pfam" id="PF00582"/>
    </source>
</evidence>
<evidence type="ECO:0000313" key="4">
    <source>
        <dbReference type="Proteomes" id="UP000238312"/>
    </source>
</evidence>
<dbReference type="InterPro" id="IPR006015">
    <property type="entry name" value="Universal_stress_UspA"/>
</dbReference>
<organism evidence="3 4">
    <name type="scientific">Nonomuraea fuscirosea</name>
    <dbReference type="NCBI Taxonomy" id="1291556"/>
    <lineage>
        <taxon>Bacteria</taxon>
        <taxon>Bacillati</taxon>
        <taxon>Actinomycetota</taxon>
        <taxon>Actinomycetes</taxon>
        <taxon>Streptosporangiales</taxon>
        <taxon>Streptosporangiaceae</taxon>
        <taxon>Nonomuraea</taxon>
    </lineage>
</organism>
<comment type="caution">
    <text evidence="3">The sequence shown here is derived from an EMBL/GenBank/DDBJ whole genome shotgun (WGS) entry which is preliminary data.</text>
</comment>
<dbReference type="CDD" id="cd00293">
    <property type="entry name" value="USP-like"/>
    <property type="match status" value="1"/>
</dbReference>
<dbReference type="Gene3D" id="3.40.50.620">
    <property type="entry name" value="HUPs"/>
    <property type="match status" value="1"/>
</dbReference>
<dbReference type="AlphaFoldDB" id="A0A2T0MUA7"/>
<dbReference type="Proteomes" id="UP000238312">
    <property type="component" value="Unassembled WGS sequence"/>
</dbReference>
<name>A0A2T0MUA7_9ACTN</name>
<dbReference type="EMBL" id="PVNG01000013">
    <property type="protein sequence ID" value="PRX62284.1"/>
    <property type="molecule type" value="Genomic_DNA"/>
</dbReference>
<dbReference type="Pfam" id="PF00582">
    <property type="entry name" value="Usp"/>
    <property type="match status" value="1"/>
</dbReference>